<sequence>MLIRPATLEEVPALNALIERSALALSAGFYTPEQTAAVTREVFGVDTQLVRDGTYYAVELDGVLAACGGWSMRDAAYGGDGAKAGNDRLLDPTHDAARIRAFFVDPVFARRGIGRALLRHCVQAAVRAGYQQLELTATLPGVPLYEAAGFVRGAQIDLSLSGVTVPVIRMHRSAAGLD</sequence>
<dbReference type="CDD" id="cd04301">
    <property type="entry name" value="NAT_SF"/>
    <property type="match status" value="1"/>
</dbReference>
<evidence type="ECO:0000313" key="5">
    <source>
        <dbReference type="Proteomes" id="UP000298438"/>
    </source>
</evidence>
<evidence type="ECO:0000313" key="4">
    <source>
        <dbReference type="EMBL" id="TFW10692.1"/>
    </source>
</evidence>
<gene>
    <name evidence="4" type="ORF">E4L96_23030</name>
</gene>
<reference evidence="4 5" key="1">
    <citation type="submission" date="2019-03" db="EMBL/GenBank/DDBJ databases">
        <title>Draft Genome Sequence of Massilia arenosa sp. nov., a Novel Massilia Species Isolated from a Sandy-loam Maize Soil.</title>
        <authorList>
            <person name="Raths R."/>
            <person name="Peta V."/>
            <person name="Bucking H."/>
        </authorList>
    </citation>
    <scope>NUCLEOTIDE SEQUENCE [LARGE SCALE GENOMIC DNA]</scope>
    <source>
        <strain evidence="4 5">MC02</strain>
    </source>
</reference>
<dbReference type="SUPFAM" id="SSF55729">
    <property type="entry name" value="Acyl-CoA N-acyltransferases (Nat)"/>
    <property type="match status" value="1"/>
</dbReference>
<comment type="caution">
    <text evidence="4">The sequence shown here is derived from an EMBL/GenBank/DDBJ whole genome shotgun (WGS) entry which is preliminary data.</text>
</comment>
<evidence type="ECO:0000256" key="1">
    <source>
        <dbReference type="ARBA" id="ARBA00022679"/>
    </source>
</evidence>
<dbReference type="PROSITE" id="PS51186">
    <property type="entry name" value="GNAT"/>
    <property type="match status" value="1"/>
</dbReference>
<dbReference type="PANTHER" id="PTHR43877:SF1">
    <property type="entry name" value="ACETYLTRANSFERASE"/>
    <property type="match status" value="1"/>
</dbReference>
<dbReference type="AlphaFoldDB" id="A0A4Y9RP96"/>
<name>A0A4Y9RP96_9BURK</name>
<proteinExistence type="predicted"/>
<dbReference type="OrthoDB" id="9799296at2"/>
<feature type="domain" description="N-acetyltransferase" evidence="3">
    <location>
        <begin position="1"/>
        <end position="175"/>
    </location>
</feature>
<evidence type="ECO:0000256" key="2">
    <source>
        <dbReference type="ARBA" id="ARBA00023315"/>
    </source>
</evidence>
<dbReference type="PANTHER" id="PTHR43877">
    <property type="entry name" value="AMINOALKYLPHOSPHONATE N-ACETYLTRANSFERASE-RELATED-RELATED"/>
    <property type="match status" value="1"/>
</dbReference>
<keyword evidence="5" id="KW-1185">Reference proteome</keyword>
<keyword evidence="2" id="KW-0012">Acyltransferase</keyword>
<dbReference type="InterPro" id="IPR000182">
    <property type="entry name" value="GNAT_dom"/>
</dbReference>
<evidence type="ECO:0000259" key="3">
    <source>
        <dbReference type="PROSITE" id="PS51186"/>
    </source>
</evidence>
<dbReference type="GO" id="GO:0016747">
    <property type="term" value="F:acyltransferase activity, transferring groups other than amino-acyl groups"/>
    <property type="evidence" value="ECO:0007669"/>
    <property type="project" value="InterPro"/>
</dbReference>
<dbReference type="Pfam" id="PF00583">
    <property type="entry name" value="Acetyltransf_1"/>
    <property type="match status" value="1"/>
</dbReference>
<dbReference type="RefSeq" id="WP_135209559.1">
    <property type="nucleotide sequence ID" value="NZ_SPVF01000274.1"/>
</dbReference>
<dbReference type="InterPro" id="IPR016181">
    <property type="entry name" value="Acyl_CoA_acyltransferase"/>
</dbReference>
<protein>
    <submittedName>
        <fullName evidence="4">GNAT family N-acetyltransferase</fullName>
    </submittedName>
</protein>
<dbReference type="Gene3D" id="3.40.630.30">
    <property type="match status" value="1"/>
</dbReference>
<accession>A0A4Y9RP96</accession>
<keyword evidence="1 4" id="KW-0808">Transferase</keyword>
<dbReference type="InterPro" id="IPR050832">
    <property type="entry name" value="Bact_Acetyltransf"/>
</dbReference>
<dbReference type="EMBL" id="SPVF01000274">
    <property type="protein sequence ID" value="TFW10692.1"/>
    <property type="molecule type" value="Genomic_DNA"/>
</dbReference>
<dbReference type="Proteomes" id="UP000298438">
    <property type="component" value="Unassembled WGS sequence"/>
</dbReference>
<organism evidence="4 5">
    <name type="scientific">Zemynaea arenosa</name>
    <dbReference type="NCBI Taxonomy" id="2561931"/>
    <lineage>
        <taxon>Bacteria</taxon>
        <taxon>Pseudomonadati</taxon>
        <taxon>Pseudomonadota</taxon>
        <taxon>Betaproteobacteria</taxon>
        <taxon>Burkholderiales</taxon>
        <taxon>Oxalobacteraceae</taxon>
        <taxon>Telluria group</taxon>
        <taxon>Zemynaea</taxon>
    </lineage>
</organism>